<keyword evidence="10 12" id="KW-0482">Metalloprotease</keyword>
<sequence>MYDQIAANKRKSWILVIAFMAVIALLGYFWGQYSGDTFGALSVAGVIAIVTALVSYFSGDKIALSLAGAKQIEKREANPYVWNMVENLCIAKGLPMPKVYLIPEQTINAFAAGRDPEHSSIALTAGAVAKLANEELEGVIAHELSHVSNYDIRFATIVIVLLGTLSILSDIFLRSTSFVGGGRRSSSRGGNAGGVLILIGLVLAILSPLIGKIIQLAISRQREFLADASGALLTRYPEGLARALEKIGQEGLPMQRVSEATAHLYLASPFGAKPNFLGRLFMTHPPLAERVAALRKIT</sequence>
<keyword evidence="4 12" id="KW-0645">Protease</keyword>
<feature type="transmembrane region" description="Helical" evidence="12">
    <location>
        <begin position="193"/>
        <end position="214"/>
    </location>
</feature>
<feature type="binding site" evidence="12">
    <location>
        <position position="223"/>
    </location>
    <ligand>
        <name>Zn(2+)</name>
        <dbReference type="ChEBI" id="CHEBI:29105"/>
        <note>catalytic</note>
    </ligand>
</feature>
<dbReference type="InterPro" id="IPR022919">
    <property type="entry name" value="Pept_M48_protease_HtpX"/>
</dbReference>
<evidence type="ECO:0000256" key="2">
    <source>
        <dbReference type="ARBA" id="ARBA00009779"/>
    </source>
</evidence>
<evidence type="ECO:0000256" key="10">
    <source>
        <dbReference type="ARBA" id="ARBA00023049"/>
    </source>
</evidence>
<dbReference type="GO" id="GO:0004222">
    <property type="term" value="F:metalloendopeptidase activity"/>
    <property type="evidence" value="ECO:0007669"/>
    <property type="project" value="UniProtKB-UniRule"/>
</dbReference>
<gene>
    <name evidence="12" type="primary">htpX</name>
    <name evidence="14" type="ORF">A2226_02945</name>
</gene>
<feature type="binding site" evidence="12">
    <location>
        <position position="142"/>
    </location>
    <ligand>
        <name>Zn(2+)</name>
        <dbReference type="ChEBI" id="CHEBI:29105"/>
        <note>catalytic</note>
    </ligand>
</feature>
<keyword evidence="9 12" id="KW-1133">Transmembrane helix</keyword>
<keyword evidence="8 12" id="KW-0862">Zinc</keyword>
<dbReference type="PANTHER" id="PTHR43221">
    <property type="entry name" value="PROTEASE HTPX"/>
    <property type="match status" value="1"/>
</dbReference>
<feature type="active site" evidence="12">
    <location>
        <position position="143"/>
    </location>
</feature>
<dbReference type="AlphaFoldDB" id="A0A1G2Q3Q6"/>
<evidence type="ECO:0000256" key="9">
    <source>
        <dbReference type="ARBA" id="ARBA00022989"/>
    </source>
</evidence>
<keyword evidence="7 12" id="KW-0378">Hydrolase</keyword>
<comment type="cofactor">
    <cofactor evidence="12">
        <name>Zn(2+)</name>
        <dbReference type="ChEBI" id="CHEBI:29105"/>
    </cofactor>
    <text evidence="12">Binds 1 zinc ion per subunit.</text>
</comment>
<feature type="transmembrane region" description="Helical" evidence="12">
    <location>
        <begin position="154"/>
        <end position="173"/>
    </location>
</feature>
<comment type="similarity">
    <text evidence="2 12">Belongs to the peptidase M48B family.</text>
</comment>
<dbReference type="GO" id="GO:0005886">
    <property type="term" value="C:plasma membrane"/>
    <property type="evidence" value="ECO:0007669"/>
    <property type="project" value="UniProtKB-SubCell"/>
</dbReference>
<evidence type="ECO:0000256" key="4">
    <source>
        <dbReference type="ARBA" id="ARBA00022670"/>
    </source>
</evidence>
<evidence type="ECO:0000256" key="8">
    <source>
        <dbReference type="ARBA" id="ARBA00022833"/>
    </source>
</evidence>
<feature type="binding site" evidence="12">
    <location>
        <position position="146"/>
    </location>
    <ligand>
        <name>Zn(2+)</name>
        <dbReference type="ChEBI" id="CHEBI:29105"/>
        <note>catalytic</note>
    </ligand>
</feature>
<dbReference type="Pfam" id="PF01435">
    <property type="entry name" value="Peptidase_M48"/>
    <property type="match status" value="1"/>
</dbReference>
<evidence type="ECO:0000256" key="7">
    <source>
        <dbReference type="ARBA" id="ARBA00022801"/>
    </source>
</evidence>
<comment type="caution">
    <text evidence="14">The sequence shown here is derived from an EMBL/GenBank/DDBJ whole genome shotgun (WGS) entry which is preliminary data.</text>
</comment>
<evidence type="ECO:0000256" key="1">
    <source>
        <dbReference type="ARBA" id="ARBA00004651"/>
    </source>
</evidence>
<dbReference type="InterPro" id="IPR001915">
    <property type="entry name" value="Peptidase_M48"/>
</dbReference>
<dbReference type="GO" id="GO:0008270">
    <property type="term" value="F:zinc ion binding"/>
    <property type="evidence" value="ECO:0007669"/>
    <property type="project" value="UniProtKB-UniRule"/>
</dbReference>
<comment type="subcellular location">
    <subcellularLocation>
        <location evidence="1 12">Cell membrane</location>
        <topology evidence="1 12">Multi-pass membrane protein</topology>
    </subcellularLocation>
</comment>
<evidence type="ECO:0000259" key="13">
    <source>
        <dbReference type="Pfam" id="PF01435"/>
    </source>
</evidence>
<evidence type="ECO:0000256" key="3">
    <source>
        <dbReference type="ARBA" id="ARBA00022475"/>
    </source>
</evidence>
<dbReference type="PANTHER" id="PTHR43221:SF1">
    <property type="entry name" value="PROTEASE HTPX"/>
    <property type="match status" value="1"/>
</dbReference>
<proteinExistence type="inferred from homology"/>
<evidence type="ECO:0000313" key="15">
    <source>
        <dbReference type="Proteomes" id="UP000178936"/>
    </source>
</evidence>
<keyword evidence="5 12" id="KW-0812">Transmembrane</keyword>
<dbReference type="InterPro" id="IPR050083">
    <property type="entry name" value="HtpX_protease"/>
</dbReference>
<dbReference type="Proteomes" id="UP000178936">
    <property type="component" value="Unassembled WGS sequence"/>
</dbReference>
<feature type="transmembrane region" description="Helical" evidence="12">
    <location>
        <begin position="12"/>
        <end position="31"/>
    </location>
</feature>
<dbReference type="EC" id="3.4.24.-" evidence="12"/>
<evidence type="ECO:0000256" key="5">
    <source>
        <dbReference type="ARBA" id="ARBA00022692"/>
    </source>
</evidence>
<reference evidence="14 15" key="1">
    <citation type="journal article" date="2016" name="Nat. Commun.">
        <title>Thousands of microbial genomes shed light on interconnected biogeochemical processes in an aquifer system.</title>
        <authorList>
            <person name="Anantharaman K."/>
            <person name="Brown C.T."/>
            <person name="Hug L.A."/>
            <person name="Sharon I."/>
            <person name="Castelle C.J."/>
            <person name="Probst A.J."/>
            <person name="Thomas B.C."/>
            <person name="Singh A."/>
            <person name="Wilkins M.J."/>
            <person name="Karaoz U."/>
            <person name="Brodie E.L."/>
            <person name="Williams K.H."/>
            <person name="Hubbard S.S."/>
            <person name="Banfield J.F."/>
        </authorList>
    </citation>
    <scope>NUCLEOTIDE SEQUENCE [LARGE SCALE GENOMIC DNA]</scope>
</reference>
<accession>A0A1G2Q3Q6</accession>
<dbReference type="GO" id="GO:0006508">
    <property type="term" value="P:proteolysis"/>
    <property type="evidence" value="ECO:0007669"/>
    <property type="project" value="UniProtKB-KW"/>
</dbReference>
<evidence type="ECO:0000313" key="14">
    <source>
        <dbReference type="EMBL" id="OHA55198.1"/>
    </source>
</evidence>
<keyword evidence="3 12" id="KW-1003">Cell membrane</keyword>
<dbReference type="Gene3D" id="3.30.2010.10">
    <property type="entry name" value="Metalloproteases ('zincins'), catalytic domain"/>
    <property type="match status" value="1"/>
</dbReference>
<name>A0A1G2Q3Q6_9BACT</name>
<dbReference type="HAMAP" id="MF_00188">
    <property type="entry name" value="Pept_M48_protease_HtpX"/>
    <property type="match status" value="1"/>
</dbReference>
<dbReference type="EMBL" id="MHTB01000021">
    <property type="protein sequence ID" value="OHA55198.1"/>
    <property type="molecule type" value="Genomic_DNA"/>
</dbReference>
<evidence type="ECO:0000256" key="12">
    <source>
        <dbReference type="HAMAP-Rule" id="MF_00188"/>
    </source>
</evidence>
<organism evidence="14 15">
    <name type="scientific">Candidatus Veblenbacteria bacterium RIFOXYA2_FULL_43_9</name>
    <dbReference type="NCBI Taxonomy" id="1802425"/>
    <lineage>
        <taxon>Bacteria</taxon>
        <taxon>Candidatus Vebleniibacteriota</taxon>
    </lineage>
</organism>
<dbReference type="CDD" id="cd07340">
    <property type="entry name" value="M48B_Htpx_like"/>
    <property type="match status" value="1"/>
</dbReference>
<protein>
    <recommendedName>
        <fullName evidence="12">Protease HtpX homolog</fullName>
        <ecNumber evidence="12">3.4.24.-</ecNumber>
    </recommendedName>
</protein>
<evidence type="ECO:0000256" key="6">
    <source>
        <dbReference type="ARBA" id="ARBA00022723"/>
    </source>
</evidence>
<keyword evidence="11 12" id="KW-0472">Membrane</keyword>
<evidence type="ECO:0000256" key="11">
    <source>
        <dbReference type="ARBA" id="ARBA00023136"/>
    </source>
</evidence>
<keyword evidence="6 12" id="KW-0479">Metal-binding</keyword>
<feature type="transmembrane region" description="Helical" evidence="12">
    <location>
        <begin position="37"/>
        <end position="57"/>
    </location>
</feature>
<feature type="domain" description="Peptidase M48" evidence="13">
    <location>
        <begin position="78"/>
        <end position="297"/>
    </location>
</feature>